<dbReference type="KEGG" id="ddi:DDB_G0274865"/>
<dbReference type="EMBL" id="AAFI02000012">
    <property type="protein sequence ID" value="EAL70325.1"/>
    <property type="molecule type" value="Genomic_DNA"/>
</dbReference>
<dbReference type="FunCoup" id="Q555K1">
    <property type="interactions" value="877"/>
</dbReference>
<reference evidence="2 3" key="1">
    <citation type="journal article" date="2005" name="Nature">
        <title>The genome of the social amoeba Dictyostelium discoideum.</title>
        <authorList>
            <consortium name="The Dictyostelium discoideum Sequencing Consortium"/>
            <person name="Eichinger L."/>
            <person name="Pachebat J.A."/>
            <person name="Glockner G."/>
            <person name="Rajandream M.A."/>
            <person name="Sucgang R."/>
            <person name="Berriman M."/>
            <person name="Song J."/>
            <person name="Olsen R."/>
            <person name="Szafranski K."/>
            <person name="Xu Q."/>
            <person name="Tunggal B."/>
            <person name="Kummerfeld S."/>
            <person name="Madera M."/>
            <person name="Konfortov B.A."/>
            <person name="Rivero F."/>
            <person name="Bankier A.T."/>
            <person name="Lehmann R."/>
            <person name="Hamlin N."/>
            <person name="Davies R."/>
            <person name="Gaudet P."/>
            <person name="Fey P."/>
            <person name="Pilcher K."/>
            <person name="Chen G."/>
            <person name="Saunders D."/>
            <person name="Sodergren E."/>
            <person name="Davis P."/>
            <person name="Kerhornou A."/>
            <person name="Nie X."/>
            <person name="Hall N."/>
            <person name="Anjard C."/>
            <person name="Hemphill L."/>
            <person name="Bason N."/>
            <person name="Farbrother P."/>
            <person name="Desany B."/>
            <person name="Just E."/>
            <person name="Morio T."/>
            <person name="Rost R."/>
            <person name="Churcher C."/>
            <person name="Cooper J."/>
            <person name="Haydock S."/>
            <person name="van Driessche N."/>
            <person name="Cronin A."/>
            <person name="Goodhead I."/>
            <person name="Muzny D."/>
            <person name="Mourier T."/>
            <person name="Pain A."/>
            <person name="Lu M."/>
            <person name="Harper D."/>
            <person name="Lindsay R."/>
            <person name="Hauser H."/>
            <person name="James K."/>
            <person name="Quiles M."/>
            <person name="Madan Babu M."/>
            <person name="Saito T."/>
            <person name="Buchrieser C."/>
            <person name="Wardroper A."/>
            <person name="Felder M."/>
            <person name="Thangavelu M."/>
            <person name="Johnson D."/>
            <person name="Knights A."/>
            <person name="Loulseged H."/>
            <person name="Mungall K."/>
            <person name="Oliver K."/>
            <person name="Price C."/>
            <person name="Quail M.A."/>
            <person name="Urushihara H."/>
            <person name="Hernandez J."/>
            <person name="Rabbinowitsch E."/>
            <person name="Steffen D."/>
            <person name="Sanders M."/>
            <person name="Ma J."/>
            <person name="Kohara Y."/>
            <person name="Sharp S."/>
            <person name="Simmonds M."/>
            <person name="Spiegler S."/>
            <person name="Tivey A."/>
            <person name="Sugano S."/>
            <person name="White B."/>
            <person name="Walker D."/>
            <person name="Woodward J."/>
            <person name="Winckler T."/>
            <person name="Tanaka Y."/>
            <person name="Shaulsky G."/>
            <person name="Schleicher M."/>
            <person name="Weinstock G."/>
            <person name="Rosenthal A."/>
            <person name="Cox E.C."/>
            <person name="Chisholm R.L."/>
            <person name="Gibbs R."/>
            <person name="Loomis W.F."/>
            <person name="Platzer M."/>
            <person name="Kay R.R."/>
            <person name="Williams J."/>
            <person name="Dear P.H."/>
            <person name="Noegel A.A."/>
            <person name="Barrell B."/>
            <person name="Kuspa A."/>
        </authorList>
    </citation>
    <scope>NUCLEOTIDE SEQUENCE [LARGE SCALE GENOMIC DNA]</scope>
    <source>
        <strain evidence="2 3">AX4</strain>
    </source>
</reference>
<gene>
    <name evidence="2" type="ORF">DDB_G0274865</name>
</gene>
<protein>
    <recommendedName>
        <fullName evidence="4">SUEL-type lectin domain-containing protein</fullName>
    </recommendedName>
</protein>
<dbReference type="dictyBase" id="DDB_G0274865"/>
<keyword evidence="3" id="KW-1185">Reference proteome</keyword>
<evidence type="ECO:0000313" key="2">
    <source>
        <dbReference type="EMBL" id="EAL70325.1"/>
    </source>
</evidence>
<feature type="signal peptide" evidence="1">
    <location>
        <begin position="1"/>
        <end position="23"/>
    </location>
</feature>
<dbReference type="AlphaFoldDB" id="Q555K1"/>
<proteinExistence type="predicted"/>
<keyword evidence="1" id="KW-0732">Signal</keyword>
<accession>Q555K1</accession>
<dbReference type="eggNOG" id="ENOG502RHMX">
    <property type="taxonomic scope" value="Eukaryota"/>
</dbReference>
<dbReference type="RefSeq" id="XP_644066.1">
    <property type="nucleotide sequence ID" value="XM_638974.1"/>
</dbReference>
<organism evidence="2 3">
    <name type="scientific">Dictyostelium discoideum</name>
    <name type="common">Social amoeba</name>
    <dbReference type="NCBI Taxonomy" id="44689"/>
    <lineage>
        <taxon>Eukaryota</taxon>
        <taxon>Amoebozoa</taxon>
        <taxon>Evosea</taxon>
        <taxon>Eumycetozoa</taxon>
        <taxon>Dictyostelia</taxon>
        <taxon>Dictyosteliales</taxon>
        <taxon>Dictyosteliaceae</taxon>
        <taxon>Dictyostelium</taxon>
    </lineage>
</organism>
<name>Q555K1_DICDI</name>
<dbReference type="InParanoid" id="Q555K1"/>
<dbReference type="GeneID" id="8619495"/>
<dbReference type="VEuPathDB" id="AmoebaDB:DDB_G0274865"/>
<comment type="caution">
    <text evidence="2">The sequence shown here is derived from an EMBL/GenBank/DDBJ whole genome shotgun (WGS) entry which is preliminary data.</text>
</comment>
<evidence type="ECO:0000313" key="3">
    <source>
        <dbReference type="Proteomes" id="UP000002195"/>
    </source>
</evidence>
<evidence type="ECO:0008006" key="4">
    <source>
        <dbReference type="Google" id="ProtNLM"/>
    </source>
</evidence>
<dbReference type="PaxDb" id="44689-DDB0217519"/>
<evidence type="ECO:0000256" key="1">
    <source>
        <dbReference type="SAM" id="SignalP"/>
    </source>
</evidence>
<dbReference type="Proteomes" id="UP000002195">
    <property type="component" value="Unassembled WGS sequence"/>
</dbReference>
<sequence length="230" mass="26474">MKKINCFIFIFLIINFKFIYVLSEEQPLQAPILKADPTKSPEKKSDEGSSNSYLESILKLDEKENKIEEQETTTISPSLVNLKTEDIYFNIDWKCNTQDIFINDMGYYDIASILNPKRNCHAFKTPCDEIVSLNITDCNGSQPFNSSCRFVLNYYRDTISCDNIPVLVTDFNCESFGKHHDLGAIDVICKRFERETADPIKSSSTFFLKLQGSLSEFFKLLYFYINGICC</sequence>
<feature type="chain" id="PRO_5004250094" description="SUEL-type lectin domain-containing protein" evidence="1">
    <location>
        <begin position="24"/>
        <end position="230"/>
    </location>
</feature>
<dbReference type="HOGENOM" id="CLU_1206684_0_0_1"/>